<organism evidence="9 10">
    <name type="scientific">Platanthera guangdongensis</name>
    <dbReference type="NCBI Taxonomy" id="2320717"/>
    <lineage>
        <taxon>Eukaryota</taxon>
        <taxon>Viridiplantae</taxon>
        <taxon>Streptophyta</taxon>
        <taxon>Embryophyta</taxon>
        <taxon>Tracheophyta</taxon>
        <taxon>Spermatophyta</taxon>
        <taxon>Magnoliopsida</taxon>
        <taxon>Liliopsida</taxon>
        <taxon>Asparagales</taxon>
        <taxon>Orchidaceae</taxon>
        <taxon>Orchidoideae</taxon>
        <taxon>Orchideae</taxon>
        <taxon>Orchidinae</taxon>
        <taxon>Platanthera</taxon>
    </lineage>
</organism>
<dbReference type="PANTHER" id="PTHR13902">
    <property type="entry name" value="SERINE/THREONINE-PROTEIN KINASE WNK WITH NO LYSINE -RELATED"/>
    <property type="match status" value="1"/>
</dbReference>
<dbReference type="SUPFAM" id="SSF56112">
    <property type="entry name" value="Protein kinase-like (PK-like)"/>
    <property type="match status" value="1"/>
</dbReference>
<dbReference type="PROSITE" id="PS50011">
    <property type="entry name" value="PROTEIN_KINASE_DOM"/>
    <property type="match status" value="1"/>
</dbReference>
<evidence type="ECO:0000256" key="4">
    <source>
        <dbReference type="ARBA" id="ARBA00047899"/>
    </source>
</evidence>
<proteinExistence type="predicted"/>
<dbReference type="Proteomes" id="UP001412067">
    <property type="component" value="Unassembled WGS sequence"/>
</dbReference>
<dbReference type="PROSITE" id="PS00108">
    <property type="entry name" value="PROTEIN_KINASE_ST"/>
    <property type="match status" value="1"/>
</dbReference>
<evidence type="ECO:0000256" key="7">
    <source>
        <dbReference type="SAM" id="Phobius"/>
    </source>
</evidence>
<evidence type="ECO:0000313" key="9">
    <source>
        <dbReference type="EMBL" id="KAK8969416.1"/>
    </source>
</evidence>
<evidence type="ECO:0000256" key="1">
    <source>
        <dbReference type="ARBA" id="ARBA00012513"/>
    </source>
</evidence>
<feature type="region of interest" description="Disordered" evidence="6">
    <location>
        <begin position="59"/>
        <end position="98"/>
    </location>
</feature>
<comment type="caution">
    <text evidence="9">The sequence shown here is derived from an EMBL/GenBank/DDBJ whole genome shotgun (WGS) entry which is preliminary data.</text>
</comment>
<dbReference type="GO" id="GO:0016301">
    <property type="term" value="F:kinase activity"/>
    <property type="evidence" value="ECO:0007669"/>
    <property type="project" value="UniProtKB-KW"/>
</dbReference>
<comment type="catalytic activity">
    <reaction evidence="4">
        <text>L-threonyl-[protein] + ATP = O-phospho-L-threonyl-[protein] + ADP + H(+)</text>
        <dbReference type="Rhea" id="RHEA:46608"/>
        <dbReference type="Rhea" id="RHEA-COMP:11060"/>
        <dbReference type="Rhea" id="RHEA-COMP:11605"/>
        <dbReference type="ChEBI" id="CHEBI:15378"/>
        <dbReference type="ChEBI" id="CHEBI:30013"/>
        <dbReference type="ChEBI" id="CHEBI:30616"/>
        <dbReference type="ChEBI" id="CHEBI:61977"/>
        <dbReference type="ChEBI" id="CHEBI:456216"/>
        <dbReference type="EC" id="2.7.11.1"/>
    </reaction>
</comment>
<dbReference type="InterPro" id="IPR008271">
    <property type="entry name" value="Ser/Thr_kinase_AS"/>
</dbReference>
<keyword evidence="7" id="KW-1133">Transmembrane helix</keyword>
<evidence type="ECO:0000259" key="8">
    <source>
        <dbReference type="PROSITE" id="PS50011"/>
    </source>
</evidence>
<reference evidence="9 10" key="1">
    <citation type="journal article" date="2022" name="Nat. Plants">
        <title>Genomes of leafy and leafless Platanthera orchids illuminate the evolution of mycoheterotrophy.</title>
        <authorList>
            <person name="Li M.H."/>
            <person name="Liu K.W."/>
            <person name="Li Z."/>
            <person name="Lu H.C."/>
            <person name="Ye Q.L."/>
            <person name="Zhang D."/>
            <person name="Wang J.Y."/>
            <person name="Li Y.F."/>
            <person name="Zhong Z.M."/>
            <person name="Liu X."/>
            <person name="Yu X."/>
            <person name="Liu D.K."/>
            <person name="Tu X.D."/>
            <person name="Liu B."/>
            <person name="Hao Y."/>
            <person name="Liao X.Y."/>
            <person name="Jiang Y.T."/>
            <person name="Sun W.H."/>
            <person name="Chen J."/>
            <person name="Chen Y.Q."/>
            <person name="Ai Y."/>
            <person name="Zhai J.W."/>
            <person name="Wu S.S."/>
            <person name="Zhou Z."/>
            <person name="Hsiao Y.Y."/>
            <person name="Wu W.L."/>
            <person name="Chen Y.Y."/>
            <person name="Lin Y.F."/>
            <person name="Hsu J.L."/>
            <person name="Li C.Y."/>
            <person name="Wang Z.W."/>
            <person name="Zhao X."/>
            <person name="Zhong W.Y."/>
            <person name="Ma X.K."/>
            <person name="Ma L."/>
            <person name="Huang J."/>
            <person name="Chen G.Z."/>
            <person name="Huang M.Z."/>
            <person name="Huang L."/>
            <person name="Peng D.H."/>
            <person name="Luo Y.B."/>
            <person name="Zou S.Q."/>
            <person name="Chen S.P."/>
            <person name="Lan S."/>
            <person name="Tsai W.C."/>
            <person name="Van de Peer Y."/>
            <person name="Liu Z.J."/>
        </authorList>
    </citation>
    <scope>NUCLEOTIDE SEQUENCE [LARGE SCALE GENOMIC DNA]</scope>
    <source>
        <strain evidence="9">Lor288</strain>
    </source>
</reference>
<accession>A0ABR2MZP9</accession>
<protein>
    <recommendedName>
        <fullName evidence="1">non-specific serine/threonine protein kinase</fullName>
        <ecNumber evidence="1">2.7.11.1</ecNumber>
    </recommendedName>
</protein>
<dbReference type="EC" id="2.7.11.1" evidence="1"/>
<name>A0ABR2MZP9_9ASPA</name>
<dbReference type="InterPro" id="IPR050588">
    <property type="entry name" value="WNK_Ser-Thr_kinase"/>
</dbReference>
<dbReference type="InterPro" id="IPR000719">
    <property type="entry name" value="Prot_kinase_dom"/>
</dbReference>
<keyword evidence="3 9" id="KW-0418">Kinase</keyword>
<comment type="catalytic activity">
    <reaction evidence="5">
        <text>L-seryl-[protein] + ATP = O-phospho-L-seryl-[protein] + ADP + H(+)</text>
        <dbReference type="Rhea" id="RHEA:17989"/>
        <dbReference type="Rhea" id="RHEA-COMP:9863"/>
        <dbReference type="Rhea" id="RHEA-COMP:11604"/>
        <dbReference type="ChEBI" id="CHEBI:15378"/>
        <dbReference type="ChEBI" id="CHEBI:29999"/>
        <dbReference type="ChEBI" id="CHEBI:30616"/>
        <dbReference type="ChEBI" id="CHEBI:83421"/>
        <dbReference type="ChEBI" id="CHEBI:456216"/>
        <dbReference type="EC" id="2.7.11.1"/>
    </reaction>
</comment>
<evidence type="ECO:0000256" key="3">
    <source>
        <dbReference type="ARBA" id="ARBA00022777"/>
    </source>
</evidence>
<keyword evidence="7" id="KW-0812">Transmembrane</keyword>
<keyword evidence="2" id="KW-0723">Serine/threonine-protein kinase</keyword>
<keyword evidence="7" id="KW-0472">Membrane</keyword>
<dbReference type="Pfam" id="PF00069">
    <property type="entry name" value="Pkinase"/>
    <property type="match status" value="1"/>
</dbReference>
<evidence type="ECO:0000256" key="6">
    <source>
        <dbReference type="SAM" id="MobiDB-lite"/>
    </source>
</evidence>
<evidence type="ECO:0000256" key="5">
    <source>
        <dbReference type="ARBA" id="ARBA00048679"/>
    </source>
</evidence>
<dbReference type="SMART" id="SM00220">
    <property type="entry name" value="S_TKc"/>
    <property type="match status" value="1"/>
</dbReference>
<dbReference type="EMBL" id="JBBWWR010000003">
    <property type="protein sequence ID" value="KAK8969416.1"/>
    <property type="molecule type" value="Genomic_DNA"/>
</dbReference>
<dbReference type="InterPro" id="IPR056874">
    <property type="entry name" value="PHD_dom_pln"/>
</dbReference>
<evidence type="ECO:0000256" key="2">
    <source>
        <dbReference type="ARBA" id="ARBA00022527"/>
    </source>
</evidence>
<dbReference type="Pfam" id="PF25054">
    <property type="entry name" value="PHD_pln"/>
    <property type="match status" value="1"/>
</dbReference>
<feature type="transmembrane region" description="Helical" evidence="7">
    <location>
        <begin position="106"/>
        <end position="129"/>
    </location>
</feature>
<dbReference type="InterPro" id="IPR011009">
    <property type="entry name" value="Kinase-like_dom_sf"/>
</dbReference>
<feature type="domain" description="Protein kinase" evidence="8">
    <location>
        <begin position="1"/>
        <end position="323"/>
    </location>
</feature>
<keyword evidence="3 9" id="KW-0808">Transferase</keyword>
<sequence>MEEEGSKVCSMYGDIGFPDRIFQCLRCLYHFQHSYCSNYYCDDSAKSSARVCDWRQNDDCRSTRPRQNPTGCSHRDKPAARQSSNHDDQSSESGSRGRGLQCRKNLIVYVSSIVLAHLFDSLVLGMRYWRKHKKVDMNAVKGWARQILVGLNFLHSQKPPIIHHDLKCDNIFINGNNGEIKIGDLCLATIMLKANAQTVIGTPEFMAPEQYDEEYNELVDIYSFRMCMLEKVLVEYPYSECTNSAQIFKKVSTLHVDSLQGRTHVWAIGRFVSSAHSFLLAIMRTSNANAIVVGLRPATMRALLEDLICGFKLFRFKFCGAND</sequence>
<feature type="compositionally biased region" description="Basic and acidic residues" evidence="6">
    <location>
        <begin position="73"/>
        <end position="89"/>
    </location>
</feature>
<dbReference type="Gene3D" id="1.10.510.10">
    <property type="entry name" value="Transferase(Phosphotransferase) domain 1"/>
    <property type="match status" value="1"/>
</dbReference>
<evidence type="ECO:0000313" key="10">
    <source>
        <dbReference type="Proteomes" id="UP001412067"/>
    </source>
</evidence>
<keyword evidence="10" id="KW-1185">Reference proteome</keyword>
<gene>
    <name evidence="9" type="primary">WNK6</name>
    <name evidence="9" type="ORF">KSP40_PGU017109</name>
</gene>